<dbReference type="AlphaFoldDB" id="G7K9C3"/>
<dbReference type="HOGENOM" id="CLU_2779684_0_0_1"/>
<proteinExistence type="predicted"/>
<keyword evidence="1" id="KW-0732">Signal</keyword>
<reference evidence="3" key="3">
    <citation type="submission" date="2015-04" db="UniProtKB">
        <authorList>
            <consortium name="EnsemblPlants"/>
        </authorList>
    </citation>
    <scope>IDENTIFICATION</scope>
    <source>
        <strain evidence="3">cv. Jemalong A17</strain>
    </source>
</reference>
<dbReference type="PaxDb" id="3880-AES93948"/>
<evidence type="ECO:0000313" key="4">
    <source>
        <dbReference type="Proteomes" id="UP000002051"/>
    </source>
</evidence>
<dbReference type="Proteomes" id="UP000002051">
    <property type="component" value="Chromosome 5"/>
</dbReference>
<organism evidence="2 4">
    <name type="scientific">Medicago truncatula</name>
    <name type="common">Barrel medic</name>
    <name type="synonym">Medicago tribuloides</name>
    <dbReference type="NCBI Taxonomy" id="3880"/>
    <lineage>
        <taxon>Eukaryota</taxon>
        <taxon>Viridiplantae</taxon>
        <taxon>Streptophyta</taxon>
        <taxon>Embryophyta</taxon>
        <taxon>Tracheophyta</taxon>
        <taxon>Spermatophyta</taxon>
        <taxon>Magnoliopsida</taxon>
        <taxon>eudicotyledons</taxon>
        <taxon>Gunneridae</taxon>
        <taxon>Pentapetalae</taxon>
        <taxon>rosids</taxon>
        <taxon>fabids</taxon>
        <taxon>Fabales</taxon>
        <taxon>Fabaceae</taxon>
        <taxon>Papilionoideae</taxon>
        <taxon>50 kb inversion clade</taxon>
        <taxon>NPAAA clade</taxon>
        <taxon>Hologalegina</taxon>
        <taxon>IRL clade</taxon>
        <taxon>Trifolieae</taxon>
        <taxon>Medicago</taxon>
    </lineage>
</organism>
<dbReference type="STRING" id="3880.G7K9C3"/>
<reference evidence="2 4" key="1">
    <citation type="journal article" date="2011" name="Nature">
        <title>The Medicago genome provides insight into the evolution of rhizobial symbioses.</title>
        <authorList>
            <person name="Young N.D."/>
            <person name="Debelle F."/>
            <person name="Oldroyd G.E."/>
            <person name="Geurts R."/>
            <person name="Cannon S.B."/>
            <person name="Udvardi M.K."/>
            <person name="Benedito V.A."/>
            <person name="Mayer K.F."/>
            <person name="Gouzy J."/>
            <person name="Schoof H."/>
            <person name="Van de Peer Y."/>
            <person name="Proost S."/>
            <person name="Cook D.R."/>
            <person name="Meyers B.C."/>
            <person name="Spannagl M."/>
            <person name="Cheung F."/>
            <person name="De Mita S."/>
            <person name="Krishnakumar V."/>
            <person name="Gundlach H."/>
            <person name="Zhou S."/>
            <person name="Mudge J."/>
            <person name="Bharti A.K."/>
            <person name="Murray J.D."/>
            <person name="Naoumkina M.A."/>
            <person name="Rosen B."/>
            <person name="Silverstein K.A."/>
            <person name="Tang H."/>
            <person name="Rombauts S."/>
            <person name="Zhao P.X."/>
            <person name="Zhou P."/>
            <person name="Barbe V."/>
            <person name="Bardou P."/>
            <person name="Bechner M."/>
            <person name="Bellec A."/>
            <person name="Berger A."/>
            <person name="Berges H."/>
            <person name="Bidwell S."/>
            <person name="Bisseling T."/>
            <person name="Choisne N."/>
            <person name="Couloux A."/>
            <person name="Denny R."/>
            <person name="Deshpande S."/>
            <person name="Dai X."/>
            <person name="Doyle J.J."/>
            <person name="Dudez A.M."/>
            <person name="Farmer A.D."/>
            <person name="Fouteau S."/>
            <person name="Franken C."/>
            <person name="Gibelin C."/>
            <person name="Gish J."/>
            <person name="Goldstein S."/>
            <person name="Gonzalez A.J."/>
            <person name="Green P.J."/>
            <person name="Hallab A."/>
            <person name="Hartog M."/>
            <person name="Hua A."/>
            <person name="Humphray S.J."/>
            <person name="Jeong D.H."/>
            <person name="Jing Y."/>
            <person name="Jocker A."/>
            <person name="Kenton S.M."/>
            <person name="Kim D.J."/>
            <person name="Klee K."/>
            <person name="Lai H."/>
            <person name="Lang C."/>
            <person name="Lin S."/>
            <person name="Macmil S.L."/>
            <person name="Magdelenat G."/>
            <person name="Matthews L."/>
            <person name="McCorrison J."/>
            <person name="Monaghan E.L."/>
            <person name="Mun J.H."/>
            <person name="Najar F.Z."/>
            <person name="Nicholson C."/>
            <person name="Noirot C."/>
            <person name="O'Bleness M."/>
            <person name="Paule C.R."/>
            <person name="Poulain J."/>
            <person name="Prion F."/>
            <person name="Qin B."/>
            <person name="Qu C."/>
            <person name="Retzel E.F."/>
            <person name="Riddle C."/>
            <person name="Sallet E."/>
            <person name="Samain S."/>
            <person name="Samson N."/>
            <person name="Sanders I."/>
            <person name="Saurat O."/>
            <person name="Scarpelli C."/>
            <person name="Schiex T."/>
            <person name="Segurens B."/>
            <person name="Severin A.J."/>
            <person name="Sherrier D.J."/>
            <person name="Shi R."/>
            <person name="Sims S."/>
            <person name="Singer S.R."/>
            <person name="Sinharoy S."/>
            <person name="Sterck L."/>
            <person name="Viollet A."/>
            <person name="Wang B.B."/>
            <person name="Wang K."/>
            <person name="Wang M."/>
            <person name="Wang X."/>
            <person name="Warfsmann J."/>
            <person name="Weissenbach J."/>
            <person name="White D.D."/>
            <person name="White J.D."/>
            <person name="Wiley G.B."/>
            <person name="Wincker P."/>
            <person name="Xing Y."/>
            <person name="Yang L."/>
            <person name="Yao Z."/>
            <person name="Ying F."/>
            <person name="Zhai J."/>
            <person name="Zhou L."/>
            <person name="Zuber A."/>
            <person name="Denarie J."/>
            <person name="Dixon R.A."/>
            <person name="May G.D."/>
            <person name="Schwartz D.C."/>
            <person name="Rogers J."/>
            <person name="Quetier F."/>
            <person name="Town C.D."/>
            <person name="Roe B.A."/>
        </authorList>
    </citation>
    <scope>NUCLEOTIDE SEQUENCE [LARGE SCALE GENOMIC DNA]</scope>
    <source>
        <strain evidence="2">A17</strain>
        <strain evidence="3 4">cv. Jemalong A17</strain>
    </source>
</reference>
<evidence type="ECO:0000256" key="1">
    <source>
        <dbReference type="SAM" id="SignalP"/>
    </source>
</evidence>
<dbReference type="EnsemblPlants" id="AES93948">
    <property type="protein sequence ID" value="AES93948"/>
    <property type="gene ID" value="MTR_5g009280"/>
</dbReference>
<evidence type="ECO:0000313" key="3">
    <source>
        <dbReference type="EnsemblPlants" id="AES93948"/>
    </source>
</evidence>
<feature type="chain" id="PRO_5014573451" evidence="1">
    <location>
        <begin position="20"/>
        <end position="69"/>
    </location>
</feature>
<accession>G7K9C3</accession>
<sequence length="69" mass="8052">MSLSSFVLVLVRIITITNDSDFTKTESSNDLDETKKYKHLWVECENCYGLNYKNIEIKNEYHLKMSGSN</sequence>
<protein>
    <submittedName>
        <fullName evidence="2">Acetyl CoA carboxylase beta subunit, putative</fullName>
    </submittedName>
</protein>
<feature type="signal peptide" evidence="1">
    <location>
        <begin position="1"/>
        <end position="19"/>
    </location>
</feature>
<name>G7K9C3_MEDTR</name>
<keyword evidence="4" id="KW-1185">Reference proteome</keyword>
<gene>
    <name evidence="2" type="ordered locus">MTR_5g009280</name>
</gene>
<evidence type="ECO:0000313" key="2">
    <source>
        <dbReference type="EMBL" id="AES93948.1"/>
    </source>
</evidence>
<dbReference type="EMBL" id="CM001221">
    <property type="protein sequence ID" value="AES93948.1"/>
    <property type="molecule type" value="Genomic_DNA"/>
</dbReference>
<reference evidence="2 4" key="2">
    <citation type="journal article" date="2014" name="BMC Genomics">
        <title>An improved genome release (version Mt4.0) for the model legume Medicago truncatula.</title>
        <authorList>
            <person name="Tang H."/>
            <person name="Krishnakumar V."/>
            <person name="Bidwell S."/>
            <person name="Rosen B."/>
            <person name="Chan A."/>
            <person name="Zhou S."/>
            <person name="Gentzbittel L."/>
            <person name="Childs K.L."/>
            <person name="Yandell M."/>
            <person name="Gundlach H."/>
            <person name="Mayer K.F."/>
            <person name="Schwartz D.C."/>
            <person name="Town C.D."/>
        </authorList>
    </citation>
    <scope>GENOME REANNOTATION</scope>
    <source>
        <strain evidence="3 4">cv. Jemalong A17</strain>
    </source>
</reference>